<reference evidence="1 2" key="2">
    <citation type="submission" date="2018-10" db="EMBL/GenBank/DDBJ databases">
        <authorList>
            <consortium name="Pathogen Informatics"/>
        </authorList>
    </citation>
    <scope>NUCLEOTIDE SEQUENCE [LARGE SCALE GENOMIC DNA]</scope>
</reference>
<reference evidence="3" key="1">
    <citation type="submission" date="2017-02" db="UniProtKB">
        <authorList>
            <consortium name="WormBaseParasite"/>
        </authorList>
    </citation>
    <scope>IDENTIFICATION</scope>
</reference>
<keyword evidence="2" id="KW-1185">Reference proteome</keyword>
<gene>
    <name evidence="1" type="ORF">EVEC_LOCUS11606</name>
</gene>
<organism evidence="3">
    <name type="scientific">Enterobius vermicularis</name>
    <name type="common">Human pinworm</name>
    <dbReference type="NCBI Taxonomy" id="51028"/>
    <lineage>
        <taxon>Eukaryota</taxon>
        <taxon>Metazoa</taxon>
        <taxon>Ecdysozoa</taxon>
        <taxon>Nematoda</taxon>
        <taxon>Chromadorea</taxon>
        <taxon>Rhabditida</taxon>
        <taxon>Spirurina</taxon>
        <taxon>Oxyuridomorpha</taxon>
        <taxon>Oxyuroidea</taxon>
        <taxon>Oxyuridae</taxon>
        <taxon>Enterobius</taxon>
    </lineage>
</organism>
<evidence type="ECO:0000313" key="2">
    <source>
        <dbReference type="Proteomes" id="UP000274131"/>
    </source>
</evidence>
<evidence type="ECO:0000313" key="1">
    <source>
        <dbReference type="EMBL" id="VDD96855.1"/>
    </source>
</evidence>
<evidence type="ECO:0000313" key="3">
    <source>
        <dbReference type="WBParaSite" id="EVEC_0001240601-mRNA-1"/>
    </source>
</evidence>
<accession>A0A0N4VN60</accession>
<proteinExistence type="predicted"/>
<protein>
    <submittedName>
        <fullName evidence="3">Peptidase_S8 domain-containing protein</fullName>
    </submittedName>
</protein>
<sequence length="80" mass="8440">MVINGRPNETAIIVAAVDSGAVDHGGYCNSTAQFAFPLLLWLLRSPPGIVGKPLSAASFTPPHQQATKLITEPVSSNRLQ</sequence>
<name>A0A0N4VN60_ENTVE</name>
<dbReference type="AlphaFoldDB" id="A0A0N4VN60"/>
<dbReference type="WBParaSite" id="EVEC_0001240601-mRNA-1">
    <property type="protein sequence ID" value="EVEC_0001240601-mRNA-1"/>
    <property type="gene ID" value="EVEC_0001240601"/>
</dbReference>
<dbReference type="EMBL" id="UXUI01012370">
    <property type="protein sequence ID" value="VDD96855.1"/>
    <property type="molecule type" value="Genomic_DNA"/>
</dbReference>
<dbReference type="Proteomes" id="UP000274131">
    <property type="component" value="Unassembled WGS sequence"/>
</dbReference>